<accession>A0A1R2C0X7</accession>
<feature type="compositionally biased region" description="Polar residues" evidence="1">
    <location>
        <begin position="333"/>
        <end position="347"/>
    </location>
</feature>
<feature type="region of interest" description="Disordered" evidence="1">
    <location>
        <begin position="305"/>
        <end position="376"/>
    </location>
</feature>
<protein>
    <recommendedName>
        <fullName evidence="4">RING-type domain-containing protein</fullName>
    </recommendedName>
</protein>
<comment type="caution">
    <text evidence="2">The sequence shown here is derived from an EMBL/GenBank/DDBJ whole genome shotgun (WGS) entry which is preliminary data.</text>
</comment>
<proteinExistence type="predicted"/>
<dbReference type="AlphaFoldDB" id="A0A1R2C0X7"/>
<sequence>MEAINNTSDYLLKLCFTAKTRSRDFALVYSYLLLSRFLELRQETSLKNKLIEKSYLNQYKYHSSLEILLYYLPYQTLDDIAEKAMLNNGICNFLWMTNITFKDDLDEIVFFKFSKEFDVAIMLYTKTDVKFFNNCSNFKPWIVRILKIEDIYYPCLINEQAYPPESISINTYPYVLPNKAELSNFTVSESEQLFPVFSSAFEKISNFLNKDHCFTLVKSLNNLKKISKTERESAYSIIKSINKGGDCYKHKLACFECGIVHCKDCYLNHPNKSEFICLCGQKPSENFIHNLLASEALENPTVKRNYGGQEVSTEPNIGENDLDSSLKTKSLSQKHTPSLTMTSSESKSITHVDKQTSDIKSSQNSLPKDSKPPPLVIANKTLNETIKKENTLPNKRNMHLSDVNRRQASDLLISSNDTSRKNNYSLSSGCIKSSKEIQRENSFPYQNNLISPDYSKTDNYKSQQIFSCWVCLNNFNVNTVYMMSCQVHYICSNCVMYTGDFCSICNSYFCRKCMHTILLNDCNVMNDGENNYHANCVSRL</sequence>
<organism evidence="2 3">
    <name type="scientific">Stentor coeruleus</name>
    <dbReference type="NCBI Taxonomy" id="5963"/>
    <lineage>
        <taxon>Eukaryota</taxon>
        <taxon>Sar</taxon>
        <taxon>Alveolata</taxon>
        <taxon>Ciliophora</taxon>
        <taxon>Postciliodesmatophora</taxon>
        <taxon>Heterotrichea</taxon>
        <taxon>Heterotrichida</taxon>
        <taxon>Stentoridae</taxon>
        <taxon>Stentor</taxon>
    </lineage>
</organism>
<gene>
    <name evidence="2" type="ORF">SteCoe_16572</name>
</gene>
<dbReference type="EMBL" id="MPUH01000332">
    <property type="protein sequence ID" value="OMJ82651.1"/>
    <property type="molecule type" value="Genomic_DNA"/>
</dbReference>
<evidence type="ECO:0000313" key="2">
    <source>
        <dbReference type="EMBL" id="OMJ82651.1"/>
    </source>
</evidence>
<keyword evidence="3" id="KW-1185">Reference proteome</keyword>
<reference evidence="2 3" key="1">
    <citation type="submission" date="2016-11" db="EMBL/GenBank/DDBJ databases">
        <title>The macronuclear genome of Stentor coeruleus: a giant cell with tiny introns.</title>
        <authorList>
            <person name="Slabodnick M."/>
            <person name="Ruby J.G."/>
            <person name="Reiff S.B."/>
            <person name="Swart E.C."/>
            <person name="Gosai S."/>
            <person name="Prabakaran S."/>
            <person name="Witkowska E."/>
            <person name="Larue G.E."/>
            <person name="Fisher S."/>
            <person name="Freeman R.M."/>
            <person name="Gunawardena J."/>
            <person name="Chu W."/>
            <person name="Stover N.A."/>
            <person name="Gregory B.D."/>
            <person name="Nowacki M."/>
            <person name="Derisi J."/>
            <person name="Roy S.W."/>
            <person name="Marshall W.F."/>
            <person name="Sood P."/>
        </authorList>
    </citation>
    <scope>NUCLEOTIDE SEQUENCE [LARGE SCALE GENOMIC DNA]</scope>
    <source>
        <strain evidence="2">WM001</strain>
    </source>
</reference>
<evidence type="ECO:0000256" key="1">
    <source>
        <dbReference type="SAM" id="MobiDB-lite"/>
    </source>
</evidence>
<name>A0A1R2C0X7_9CILI</name>
<evidence type="ECO:0000313" key="3">
    <source>
        <dbReference type="Proteomes" id="UP000187209"/>
    </source>
</evidence>
<feature type="compositionally biased region" description="Basic and acidic residues" evidence="1">
    <location>
        <begin position="348"/>
        <end position="357"/>
    </location>
</feature>
<feature type="compositionally biased region" description="Polar residues" evidence="1">
    <location>
        <begin position="358"/>
        <end position="367"/>
    </location>
</feature>
<evidence type="ECO:0008006" key="4">
    <source>
        <dbReference type="Google" id="ProtNLM"/>
    </source>
</evidence>
<dbReference type="Proteomes" id="UP000187209">
    <property type="component" value="Unassembled WGS sequence"/>
</dbReference>